<dbReference type="InterPro" id="IPR015895">
    <property type="entry name" value="4pyrrol_synth_GluRdtase_N"/>
</dbReference>
<comment type="catalytic activity">
    <reaction evidence="7 9 11">
        <text>(S)-4-amino-5-oxopentanoate + tRNA(Glu) + NADP(+) = L-glutamyl-tRNA(Glu) + NADPH + H(+)</text>
        <dbReference type="Rhea" id="RHEA:12344"/>
        <dbReference type="Rhea" id="RHEA-COMP:9663"/>
        <dbReference type="Rhea" id="RHEA-COMP:9680"/>
        <dbReference type="ChEBI" id="CHEBI:15378"/>
        <dbReference type="ChEBI" id="CHEBI:57501"/>
        <dbReference type="ChEBI" id="CHEBI:57783"/>
        <dbReference type="ChEBI" id="CHEBI:58349"/>
        <dbReference type="ChEBI" id="CHEBI:78442"/>
        <dbReference type="ChEBI" id="CHEBI:78520"/>
        <dbReference type="EC" id="1.2.1.70"/>
    </reaction>
</comment>
<feature type="binding site" evidence="9">
    <location>
        <begin position="114"/>
        <end position="116"/>
    </location>
    <ligand>
        <name>substrate</name>
    </ligand>
</feature>
<dbReference type="RefSeq" id="WP_236862689.1">
    <property type="nucleotide sequence ID" value="NZ_BAABAZ010000006.1"/>
</dbReference>
<evidence type="ECO:0000256" key="4">
    <source>
        <dbReference type="ARBA" id="ARBA00022857"/>
    </source>
</evidence>
<protein>
    <recommendedName>
        <fullName evidence="9 10">Multifunctional fusion protein</fullName>
    </recommendedName>
    <domain>
        <recommendedName>
            <fullName evidence="10">Porphobilinogen deaminase</fullName>
            <shortName evidence="10">PBG</shortName>
            <ecNumber evidence="10">2.5.1.61</ecNumber>
        </recommendedName>
        <alternativeName>
            <fullName evidence="10">Hydroxymethylbilane synthase</fullName>
        </alternativeName>
        <alternativeName>
            <fullName evidence="10">Pre-uroporphyrinogen synthase</fullName>
            <shortName evidence="10">HMBS</shortName>
        </alternativeName>
    </domain>
    <domain>
        <recommendedName>
            <fullName evidence="9">Glutamyl-tRNA reductase</fullName>
            <shortName evidence="9">GluTR</shortName>
            <ecNumber evidence="9">1.2.1.70</ecNumber>
        </recommendedName>
    </domain>
</protein>
<evidence type="ECO:0000259" key="14">
    <source>
        <dbReference type="Pfam" id="PF01379"/>
    </source>
</evidence>
<evidence type="ECO:0000313" key="18">
    <source>
        <dbReference type="EMBL" id="GAA4284708.1"/>
    </source>
</evidence>
<feature type="active site" description="Nucleophile" evidence="9">
    <location>
        <position position="50"/>
    </location>
</feature>
<dbReference type="Proteomes" id="UP001501586">
    <property type="component" value="Unassembled WGS sequence"/>
</dbReference>
<dbReference type="InterPro" id="IPR036291">
    <property type="entry name" value="NAD(P)-bd_dom_sf"/>
</dbReference>
<keyword evidence="19" id="KW-1185">Reference proteome</keyword>
<proteinExistence type="inferred from homology"/>
<feature type="region of interest" description="Disordered" evidence="12">
    <location>
        <begin position="805"/>
        <end position="833"/>
    </location>
</feature>
<comment type="similarity">
    <text evidence="10">Belongs to the HMBS family.</text>
</comment>
<comment type="domain">
    <text evidence="9">Possesses an unusual extended V-shaped dimeric structure with each monomer consisting of three distinct domains arranged along a curved 'spinal' alpha-helix. The N-terminal catalytic domain specifically recognizes the glutamate moiety of the substrate. The second domain is the NADPH-binding domain, and the third C-terminal domain is responsible for dimerization.</text>
</comment>
<dbReference type="Gene3D" id="3.40.190.10">
    <property type="entry name" value="Periplasmic binding protein-like II"/>
    <property type="match status" value="2"/>
</dbReference>
<dbReference type="InterPro" id="IPR018214">
    <property type="entry name" value="GluRdtase_CS"/>
</dbReference>
<evidence type="ECO:0000256" key="12">
    <source>
        <dbReference type="SAM" id="MobiDB-lite"/>
    </source>
</evidence>
<comment type="miscellaneous">
    <text evidence="9">During catalysis, the active site Cys acts as a nucleophile attacking the alpha-carbonyl group of tRNA-bound glutamate with the formation of a thioester intermediate between enzyme and glutamate, and the concomitant release of tRNA(Glu). The thioester intermediate is finally reduced by direct hydride transfer from NADPH, to form the product GSA.</text>
</comment>
<feature type="domain" description="Quinate/shikimate 5-dehydrogenase/glutamyl-tRNA reductase" evidence="15">
    <location>
        <begin position="176"/>
        <end position="308"/>
    </location>
</feature>
<dbReference type="EC" id="1.2.1.70" evidence="9"/>
<evidence type="ECO:0000256" key="2">
    <source>
        <dbReference type="ARBA" id="ARBA00005059"/>
    </source>
</evidence>
<feature type="domain" description="Porphobilinogen deaminase N-terminal" evidence="14">
    <location>
        <begin position="488"/>
        <end position="692"/>
    </location>
</feature>
<dbReference type="Gene3D" id="3.30.460.30">
    <property type="entry name" value="Glutamyl-tRNA reductase, N-terminal domain"/>
    <property type="match status" value="1"/>
</dbReference>
<dbReference type="InterPro" id="IPR022417">
    <property type="entry name" value="Porphobilin_deaminase_N"/>
</dbReference>
<accession>A0ABP8ELA3</accession>
<dbReference type="HAMAP" id="MF_00087">
    <property type="entry name" value="Glu_tRNA_reductase"/>
    <property type="match status" value="1"/>
</dbReference>
<comment type="similarity">
    <text evidence="3 9 11">Belongs to the glutamyl-tRNA reductase family.</text>
</comment>
<dbReference type="PANTHER" id="PTHR43013:SF1">
    <property type="entry name" value="GLUTAMYL-TRNA REDUCTASE"/>
    <property type="match status" value="1"/>
</dbReference>
<feature type="binding site" evidence="9">
    <location>
        <position position="120"/>
    </location>
    <ligand>
        <name>substrate</name>
    </ligand>
</feature>
<dbReference type="Pfam" id="PF01488">
    <property type="entry name" value="Shikimate_DH"/>
    <property type="match status" value="1"/>
</dbReference>
<keyword evidence="4 9" id="KW-0521">NADP</keyword>
<dbReference type="SUPFAM" id="SSF69075">
    <property type="entry name" value="Glutamyl tRNA-reductase dimerization domain"/>
    <property type="match status" value="1"/>
</dbReference>
<dbReference type="InterPro" id="IPR000343">
    <property type="entry name" value="4pyrrol_synth_GluRdtase"/>
</dbReference>
<comment type="caution">
    <text evidence="18">The sequence shown here is derived from an EMBL/GenBank/DDBJ whole genome shotgun (WGS) entry which is preliminary data.</text>
</comment>
<comment type="subunit">
    <text evidence="9">Homodimer.</text>
</comment>
<feature type="site" description="Important for activity" evidence="9">
    <location>
        <position position="99"/>
    </location>
</feature>
<evidence type="ECO:0000259" key="15">
    <source>
        <dbReference type="Pfam" id="PF01488"/>
    </source>
</evidence>
<keyword evidence="6 9" id="KW-0627">Porphyrin biosynthesis</keyword>
<dbReference type="Pfam" id="PF00745">
    <property type="entry name" value="GlutR_dimer"/>
    <property type="match status" value="1"/>
</dbReference>
<evidence type="ECO:0000256" key="1">
    <source>
        <dbReference type="ARBA" id="ARBA00002869"/>
    </source>
</evidence>
<dbReference type="NCBIfam" id="TIGR01035">
    <property type="entry name" value="hemA"/>
    <property type="match status" value="1"/>
</dbReference>
<comment type="function">
    <text evidence="9">Catalyzes the NADPH-dependent reduction of glutamyl-tRNA(Glu) to glutamate 1-semialdehyde (GSA).</text>
</comment>
<dbReference type="InterPro" id="IPR036803">
    <property type="entry name" value="Porphobilinogen_deaminase_C_sf"/>
</dbReference>
<dbReference type="Gene3D" id="3.40.50.720">
    <property type="entry name" value="NAD(P)-binding Rossmann-like Domain"/>
    <property type="match status" value="1"/>
</dbReference>
<dbReference type="HAMAP" id="MF_00260">
    <property type="entry name" value="Porphobil_deam"/>
    <property type="match status" value="1"/>
</dbReference>
<dbReference type="InterPro" id="IPR000860">
    <property type="entry name" value="HemC"/>
</dbReference>
<organism evidence="18 19">
    <name type="scientific">Brevibacterium daeguense</name>
    <dbReference type="NCBI Taxonomy" id="909936"/>
    <lineage>
        <taxon>Bacteria</taxon>
        <taxon>Bacillati</taxon>
        <taxon>Actinomycetota</taxon>
        <taxon>Actinomycetes</taxon>
        <taxon>Micrococcales</taxon>
        <taxon>Brevibacteriaceae</taxon>
        <taxon>Brevibacterium</taxon>
    </lineage>
</organism>
<dbReference type="Pfam" id="PF05201">
    <property type="entry name" value="GlutR_N"/>
    <property type="match status" value="1"/>
</dbReference>
<reference evidence="19" key="1">
    <citation type="journal article" date="2019" name="Int. J. Syst. Evol. Microbiol.">
        <title>The Global Catalogue of Microorganisms (GCM) 10K type strain sequencing project: providing services to taxonomists for standard genome sequencing and annotation.</title>
        <authorList>
            <consortium name="The Broad Institute Genomics Platform"/>
            <consortium name="The Broad Institute Genome Sequencing Center for Infectious Disease"/>
            <person name="Wu L."/>
            <person name="Ma J."/>
        </authorList>
    </citation>
    <scope>NUCLEOTIDE SEQUENCE [LARGE SCALE GENOMIC DNA]</scope>
    <source>
        <strain evidence="19">JCM 17458</strain>
    </source>
</reference>
<evidence type="ECO:0000256" key="3">
    <source>
        <dbReference type="ARBA" id="ARBA00005916"/>
    </source>
</evidence>
<dbReference type="PRINTS" id="PR00151">
    <property type="entry name" value="PORPHBDMNASE"/>
</dbReference>
<feature type="binding site" evidence="9">
    <location>
        <begin position="189"/>
        <end position="194"/>
    </location>
    <ligand>
        <name>NADP(+)</name>
        <dbReference type="ChEBI" id="CHEBI:58349"/>
    </ligand>
</feature>
<feature type="domain" description="Porphobilinogen deaminase C-terminal" evidence="16">
    <location>
        <begin position="713"/>
        <end position="793"/>
    </location>
</feature>
<name>A0ABP8ELA3_9MICO</name>
<feature type="domain" description="Tetrapyrrole biosynthesis glutamyl-tRNA reductase dimerisation" evidence="13">
    <location>
        <begin position="329"/>
        <end position="428"/>
    </location>
</feature>
<evidence type="ECO:0000256" key="11">
    <source>
        <dbReference type="RuleBase" id="RU000584"/>
    </source>
</evidence>
<evidence type="ECO:0000259" key="13">
    <source>
        <dbReference type="Pfam" id="PF00745"/>
    </source>
</evidence>
<comment type="cofactor">
    <cofactor evidence="10">
        <name>dipyrromethane</name>
        <dbReference type="ChEBI" id="CHEBI:60342"/>
    </cofactor>
    <text evidence="10">Binds 1 dipyrromethane group covalently.</text>
</comment>
<dbReference type="InterPro" id="IPR036453">
    <property type="entry name" value="GluRdtase_dimer_dom_sf"/>
</dbReference>
<evidence type="ECO:0000256" key="5">
    <source>
        <dbReference type="ARBA" id="ARBA00023002"/>
    </source>
</evidence>
<evidence type="ECO:0000256" key="8">
    <source>
        <dbReference type="ARBA" id="ARBA00048169"/>
    </source>
</evidence>
<dbReference type="InterPro" id="IPR015896">
    <property type="entry name" value="4pyrrol_synth_GluRdtase_dimer"/>
</dbReference>
<dbReference type="InterPro" id="IPR036343">
    <property type="entry name" value="GluRdtase_N_sf"/>
</dbReference>
<dbReference type="PANTHER" id="PTHR43013">
    <property type="entry name" value="GLUTAMYL-TRNA REDUCTASE"/>
    <property type="match status" value="1"/>
</dbReference>
<feature type="domain" description="Glutamyl-tRNA reductase N-terminal" evidence="17">
    <location>
        <begin position="6"/>
        <end position="156"/>
    </location>
</feature>
<evidence type="ECO:0000256" key="7">
    <source>
        <dbReference type="ARBA" id="ARBA00047464"/>
    </source>
</evidence>
<dbReference type="SUPFAM" id="SSF51735">
    <property type="entry name" value="NAD(P)-binding Rossmann-fold domains"/>
    <property type="match status" value="1"/>
</dbReference>
<evidence type="ECO:0000256" key="9">
    <source>
        <dbReference type="HAMAP-Rule" id="MF_00087"/>
    </source>
</evidence>
<evidence type="ECO:0000313" key="19">
    <source>
        <dbReference type="Proteomes" id="UP001501586"/>
    </source>
</evidence>
<comment type="miscellaneous">
    <text evidence="10">The porphobilinogen subunits are added to the dipyrromethane group.</text>
</comment>
<feature type="binding site" evidence="9">
    <location>
        <position position="109"/>
    </location>
    <ligand>
        <name>substrate</name>
    </ligand>
</feature>
<dbReference type="SUPFAM" id="SSF69742">
    <property type="entry name" value="Glutamyl tRNA-reductase catalytic, N-terminal domain"/>
    <property type="match status" value="1"/>
</dbReference>
<comment type="catalytic activity">
    <reaction evidence="8 10">
        <text>4 porphobilinogen + H2O = hydroxymethylbilane + 4 NH4(+)</text>
        <dbReference type="Rhea" id="RHEA:13185"/>
        <dbReference type="ChEBI" id="CHEBI:15377"/>
        <dbReference type="ChEBI" id="CHEBI:28938"/>
        <dbReference type="ChEBI" id="CHEBI:57845"/>
        <dbReference type="ChEBI" id="CHEBI:58126"/>
        <dbReference type="EC" id="2.5.1.61"/>
    </reaction>
</comment>
<comment type="subunit">
    <text evidence="10">Monomer.</text>
</comment>
<evidence type="ECO:0000256" key="10">
    <source>
        <dbReference type="HAMAP-Rule" id="MF_00260"/>
    </source>
</evidence>
<feature type="binding site" evidence="9">
    <location>
        <begin position="49"/>
        <end position="52"/>
    </location>
    <ligand>
        <name>substrate</name>
    </ligand>
</feature>
<dbReference type="EMBL" id="BAABAZ010000006">
    <property type="protein sequence ID" value="GAA4284708.1"/>
    <property type="molecule type" value="Genomic_DNA"/>
</dbReference>
<comment type="function">
    <text evidence="1 10">Tetrapolymerization of the monopyrrole PBG into the hydroxymethylbilane pre-uroporphyrinogen in several discrete steps.</text>
</comment>
<evidence type="ECO:0000259" key="17">
    <source>
        <dbReference type="Pfam" id="PF05201"/>
    </source>
</evidence>
<evidence type="ECO:0000259" key="16">
    <source>
        <dbReference type="Pfam" id="PF03900"/>
    </source>
</evidence>
<keyword evidence="10" id="KW-0808">Transferase</keyword>
<dbReference type="Gene3D" id="3.30.160.40">
    <property type="entry name" value="Porphobilinogen deaminase, C-terminal domain"/>
    <property type="match status" value="1"/>
</dbReference>
<keyword evidence="5 9" id="KW-0560">Oxidoreductase</keyword>
<dbReference type="SUPFAM" id="SSF53850">
    <property type="entry name" value="Periplasmic binding protein-like II"/>
    <property type="match status" value="1"/>
</dbReference>
<dbReference type="SUPFAM" id="SSF54782">
    <property type="entry name" value="Porphobilinogen deaminase (hydroxymethylbilane synthase), C-terminal domain"/>
    <property type="match status" value="1"/>
</dbReference>
<comment type="pathway">
    <text evidence="2 9 11">Porphyrin-containing compound metabolism; protoporphyrin-IX biosynthesis; 5-aminolevulinate from L-glutamyl-tRNA(Glu): step 1/2.</text>
</comment>
<gene>
    <name evidence="10" type="primary">hemC</name>
    <name evidence="9" type="synonym">hemA</name>
    <name evidence="18" type="ORF">GCM10022261_22390</name>
</gene>
<dbReference type="InterPro" id="IPR022418">
    <property type="entry name" value="Porphobilinogen_deaminase_C"/>
</dbReference>
<dbReference type="Pfam" id="PF01379">
    <property type="entry name" value="Porphobil_deam"/>
    <property type="match status" value="1"/>
</dbReference>
<dbReference type="Pfam" id="PF03900">
    <property type="entry name" value="Porphobil_deamC"/>
    <property type="match status" value="1"/>
</dbReference>
<dbReference type="NCBIfam" id="TIGR00212">
    <property type="entry name" value="hemC"/>
    <property type="match status" value="1"/>
</dbReference>
<sequence length="833" mass="87645">MTLLVLGISHRSAPISVLDVLSLDSAGIETLVNGALEGEYVSGITVLSTCNRLEVVADVSAFHGGLADIGSALVDAVGIEWNILAQHLYVHFETKAMEHLLNLATGLDSMALGESQILGQLRQAFIASQEENRLTGDLSHAIQQALRVGKRAHSETALDNVSQSLLDTALDSAVAHIGPLDQAKALVVGAGAMSGLTVATLQRVGVARITVINRTLEKAERLVAPVGGRAVAFDDEALVHEIADADLIISVTGARGVVLGRDEIVAGMQHDFDSQPRKFLVDLALPHDIAPDVEELPFVQLIGLEDLSTKFAEADHHSDSSVISVISEVRSIIKSEMKTLTAGKKARSIAPTVTALRAQAEETVALEFERLEKKLAGKVDDKALSEVRKSMARAVDKIIHTPTVRVKELSASDTGVDYAAALTTLFNLSSAQSPTAAAIDRTKIAVTAPGANQVQASDNHHVAADGLKPVADHTLDVVEPERFTGREIRLGTRRSQLARSQSTAIAQQIAAQTGWRVKIVEVVTEGDVNMTPLAQMGGTGVFVSAVRTALLTGKIDVAVHSLKDLPTAPAAGIALAAIPPRVDPSDVLIARDGLTLADLPAGSVVGTGSPRRAAQLRAVRPDIEVTGVRGNVGTRISHVYEGRLDAVVLAAAGVRRLGRLAEVTDVLEPPRMLPAPGQGALAVETRSAAAQLSELDSELRRALEAIHDETTALAVMCERSVLSRSEAGCSAPIGALAEVEGQTLTVTGVMADDDGRLTRVTRRRRLPASTEASREEVRHSALELGAEAADEMLAALGITIGGNAEANAPESQLDPRRALGPVQAKEVDGSGRR</sequence>
<dbReference type="EC" id="2.5.1.61" evidence="10"/>
<feature type="modified residue" description="S-(dipyrrolylmethanemethyl)cysteine" evidence="10">
    <location>
        <position position="729"/>
    </location>
</feature>
<dbReference type="InterPro" id="IPR006151">
    <property type="entry name" value="Shikm_DH/Glu-tRNA_Rdtase"/>
</dbReference>
<evidence type="ECO:0000256" key="6">
    <source>
        <dbReference type="ARBA" id="ARBA00023244"/>
    </source>
</evidence>
<dbReference type="PROSITE" id="PS00747">
    <property type="entry name" value="GLUTR"/>
    <property type="match status" value="1"/>
</dbReference>